<dbReference type="EMBL" id="WOCE01000020">
    <property type="protein sequence ID" value="KAE9590698.1"/>
    <property type="molecule type" value="Genomic_DNA"/>
</dbReference>
<reference evidence="2" key="1">
    <citation type="journal article" date="2020" name="Nat. Commun.">
        <title>Genome sequence of the cluster root forming white lupin.</title>
        <authorList>
            <person name="Hufnagel B."/>
            <person name="Marques A."/>
            <person name="Soriano A."/>
            <person name="Marques L."/>
            <person name="Divol F."/>
            <person name="Doumas P."/>
            <person name="Sallet E."/>
            <person name="Mancinotti D."/>
            <person name="Carrere S."/>
            <person name="Marande W."/>
            <person name="Arribat S."/>
            <person name="Keller J."/>
            <person name="Huneau C."/>
            <person name="Blein T."/>
            <person name="Aime D."/>
            <person name="Laguerre M."/>
            <person name="Taylor J."/>
            <person name="Schubert V."/>
            <person name="Nelson M."/>
            <person name="Geu-Flores F."/>
            <person name="Crespi M."/>
            <person name="Gallardo-Guerrero K."/>
            <person name="Delaux P.-M."/>
            <person name="Salse J."/>
            <person name="Berges H."/>
            <person name="Guyot R."/>
            <person name="Gouzy J."/>
            <person name="Peret B."/>
        </authorList>
    </citation>
    <scope>NUCLEOTIDE SEQUENCE [LARGE SCALE GENOMIC DNA]</scope>
    <source>
        <strain evidence="2">cv. Amiga</strain>
    </source>
</reference>
<dbReference type="AlphaFoldDB" id="A0A6A4NVN5"/>
<dbReference type="Proteomes" id="UP000447434">
    <property type="component" value="Chromosome 20"/>
</dbReference>
<proteinExistence type="predicted"/>
<dbReference type="InterPro" id="IPR036574">
    <property type="entry name" value="Scorpion_toxin-like_sf"/>
</dbReference>
<accession>A0A6A4NVN5</accession>
<evidence type="ECO:0000313" key="1">
    <source>
        <dbReference type="EMBL" id="KAE9590698.1"/>
    </source>
</evidence>
<comment type="caution">
    <text evidence="1">The sequence shown here is derived from an EMBL/GenBank/DDBJ whole genome shotgun (WGS) entry which is preliminary data.</text>
</comment>
<keyword evidence="2" id="KW-1185">Reference proteome</keyword>
<protein>
    <submittedName>
        <fullName evidence="1">Putative knottin, scorpion toxin</fullName>
    </submittedName>
</protein>
<dbReference type="SUPFAM" id="SSF57095">
    <property type="entry name" value="Scorpion toxin-like"/>
    <property type="match status" value="1"/>
</dbReference>
<organism evidence="1 2">
    <name type="scientific">Lupinus albus</name>
    <name type="common">White lupine</name>
    <name type="synonym">Lupinus termis</name>
    <dbReference type="NCBI Taxonomy" id="3870"/>
    <lineage>
        <taxon>Eukaryota</taxon>
        <taxon>Viridiplantae</taxon>
        <taxon>Streptophyta</taxon>
        <taxon>Embryophyta</taxon>
        <taxon>Tracheophyta</taxon>
        <taxon>Spermatophyta</taxon>
        <taxon>Magnoliopsida</taxon>
        <taxon>eudicotyledons</taxon>
        <taxon>Gunneridae</taxon>
        <taxon>Pentapetalae</taxon>
        <taxon>rosids</taxon>
        <taxon>fabids</taxon>
        <taxon>Fabales</taxon>
        <taxon>Fabaceae</taxon>
        <taxon>Papilionoideae</taxon>
        <taxon>50 kb inversion clade</taxon>
        <taxon>genistoids sensu lato</taxon>
        <taxon>core genistoids</taxon>
        <taxon>Genisteae</taxon>
        <taxon>Lupinus</taxon>
    </lineage>
</organism>
<gene>
    <name evidence="1" type="ORF">Lalb_Chr20g0110411</name>
</gene>
<dbReference type="Gene3D" id="3.30.30.10">
    <property type="entry name" value="Knottin, scorpion toxin-like"/>
    <property type="match status" value="1"/>
</dbReference>
<evidence type="ECO:0000313" key="2">
    <source>
        <dbReference type="Proteomes" id="UP000447434"/>
    </source>
</evidence>
<sequence length="71" mass="8038">MASSHIAILFLLLLVSEHALLPTQAKECLVPDPTYPIKCVDNFRCSTYCEIVKHFISGRCGPYYQCLCRIC</sequence>
<name>A0A6A4NVN5_LUPAL</name>